<dbReference type="Gene3D" id="2.30.29.30">
    <property type="entry name" value="Pleckstrin-homology domain (PH domain)/Phosphotyrosine-binding domain (PTB)"/>
    <property type="match status" value="1"/>
</dbReference>
<feature type="compositionally biased region" description="Low complexity" evidence="1">
    <location>
        <begin position="561"/>
        <end position="576"/>
    </location>
</feature>
<dbReference type="InterPro" id="IPR013761">
    <property type="entry name" value="SAM/pointed_sf"/>
</dbReference>
<dbReference type="SUPFAM" id="SSF47769">
    <property type="entry name" value="SAM/Pointed domain"/>
    <property type="match status" value="1"/>
</dbReference>
<feature type="compositionally biased region" description="Polar residues" evidence="1">
    <location>
        <begin position="544"/>
        <end position="556"/>
    </location>
</feature>
<sequence length="881" mass="95374">MALNTNAVSESAPLSLNTPTTPIPSTDSNTISTPTKTVPAILSSLAMTSAARSHSQGQDSPVMNETLSVIDEHITDMSAPHHGGLVDRRGTNDSGSEYSSSQLGPRLSYINGNETDEEEGDIHTRGEVLSWNADQVATFLAEVGVEAKHCEVFREQEITGDVLLGMDQTSVFLKEFDLGSVGRRLKTWQKIKALQDEVNGESSTRRNTATYGSDISSDDAGRNRSRSEASTMAPATILPRMPTLTDRPTSRQNTRLSQQQLSRSDTVRQSPGLSSSNQDSPRPTPEKRPSAASVRDLHHSRQNSGTDIGTLTPRTTLTADGSTSSQQEGHKKQPSFDRNWTMGDALSPPLSTPLPTRPLSSSGMGGFTLTVADHDNQSILDRGYLSGGEIEGRQRNVLRKRAGSAATHHSRNSSYTDEQRIRSATTNSRHSRFGSFDSVRDSTPPSAAQKYYGLTVNNRSTRRTPSESSINAPPRPPPPPKDFPSPTMNKLQGTPYEQATTPPPASRQGGTTELQAPSKAPSASRHFGLRAISDAVTGHERSKVTSPTESHPNSVKESLESPSTRTGSSTPSGGQSFDLDSPDGKGTSGMVLPGTSRASAKKKSKKETSAYTRGLEKKTPQEQMVGADYSGWMKKKSSNLMATWKPRLFILKGRRLSYYYSENDTEERGLIDISFHKVLLADNERLTGLHATLTGATNSPTSPLGAQETAAEKDAAQADSRGLSDSMFIFKLQPPKAGLARAVNFTKPTVHYFAVPNITIGRLWMAALVKATIDRDDTKAVVTTYQQKTISLEKARKMRHRPPALMNLDEHVDEEVLATPASDKHGLNIQGIIFDQEPQEGDSGVSGVSRPEQAKPESAGMSNGNSSENQTEDRENEPKTA</sequence>
<feature type="compositionally biased region" description="Polar residues" evidence="1">
    <location>
        <begin position="246"/>
        <end position="281"/>
    </location>
</feature>
<evidence type="ECO:0000259" key="2">
    <source>
        <dbReference type="PROSITE" id="PS50003"/>
    </source>
</evidence>
<dbReference type="Proteomes" id="UP000054321">
    <property type="component" value="Unassembled WGS sequence"/>
</dbReference>
<dbReference type="PROSITE" id="PS50003">
    <property type="entry name" value="PH_DOMAIN"/>
    <property type="match status" value="1"/>
</dbReference>
<dbReference type="Pfam" id="PF00169">
    <property type="entry name" value="PH"/>
    <property type="match status" value="1"/>
</dbReference>
<feature type="compositionally biased region" description="Polar residues" evidence="1">
    <location>
        <begin position="92"/>
        <end position="103"/>
    </location>
</feature>
<dbReference type="OrthoDB" id="73680at2759"/>
<feature type="compositionally biased region" description="Pro residues" evidence="1">
    <location>
        <begin position="473"/>
        <end position="483"/>
    </location>
</feature>
<dbReference type="InterPro" id="IPR011993">
    <property type="entry name" value="PH-like_dom_sf"/>
</dbReference>
<feature type="domain" description="PH" evidence="2">
    <location>
        <begin position="626"/>
        <end position="773"/>
    </location>
</feature>
<dbReference type="Pfam" id="PF07647">
    <property type="entry name" value="SAM_2"/>
    <property type="match status" value="1"/>
</dbReference>
<feature type="compositionally biased region" description="Polar residues" evidence="1">
    <location>
        <begin position="487"/>
        <end position="500"/>
    </location>
</feature>
<feature type="compositionally biased region" description="Polar residues" evidence="1">
    <location>
        <begin position="412"/>
        <end position="428"/>
    </location>
</feature>
<feature type="compositionally biased region" description="Basic and acidic residues" evidence="1">
    <location>
        <begin position="871"/>
        <end position="881"/>
    </location>
</feature>
<feature type="region of interest" description="Disordered" evidence="1">
    <location>
        <begin position="400"/>
        <end position="619"/>
    </location>
</feature>
<reference evidence="5" key="2">
    <citation type="submission" date="2015-01" db="EMBL/GenBank/DDBJ databases">
        <title>Evolutionary Origins and Diversification of the Mycorrhizal Mutualists.</title>
        <authorList>
            <consortium name="DOE Joint Genome Institute"/>
            <consortium name="Mycorrhizal Genomics Consortium"/>
            <person name="Kohler A."/>
            <person name="Kuo A."/>
            <person name="Nagy L.G."/>
            <person name="Floudas D."/>
            <person name="Copeland A."/>
            <person name="Barry K.W."/>
            <person name="Cichocki N."/>
            <person name="Veneault-Fourrey C."/>
            <person name="LaButti K."/>
            <person name="Lindquist E.A."/>
            <person name="Lipzen A."/>
            <person name="Lundell T."/>
            <person name="Morin E."/>
            <person name="Murat C."/>
            <person name="Riley R."/>
            <person name="Ohm R."/>
            <person name="Sun H."/>
            <person name="Tunlid A."/>
            <person name="Henrissat B."/>
            <person name="Grigoriev I.V."/>
            <person name="Hibbett D.S."/>
            <person name="Martin F."/>
        </authorList>
    </citation>
    <scope>NUCLEOTIDE SEQUENCE [LARGE SCALE GENOMIC DNA]</scope>
    <source>
        <strain evidence="5">Zn</strain>
    </source>
</reference>
<dbReference type="AlphaFoldDB" id="A0A0C3D3D7"/>
<dbReference type="PROSITE" id="PS50105">
    <property type="entry name" value="SAM_DOMAIN"/>
    <property type="match status" value="1"/>
</dbReference>
<dbReference type="GO" id="GO:0005886">
    <property type="term" value="C:plasma membrane"/>
    <property type="evidence" value="ECO:0007669"/>
    <property type="project" value="TreeGrafter"/>
</dbReference>
<dbReference type="SMART" id="SM00233">
    <property type="entry name" value="PH"/>
    <property type="match status" value="1"/>
</dbReference>
<feature type="compositionally biased region" description="Basic and acidic residues" evidence="1">
    <location>
        <begin position="284"/>
        <end position="299"/>
    </location>
</feature>
<dbReference type="EMBL" id="KN832871">
    <property type="protein sequence ID" value="KIN05784.1"/>
    <property type="molecule type" value="Genomic_DNA"/>
</dbReference>
<dbReference type="InterPro" id="IPR037370">
    <property type="entry name" value="Pleckstrin"/>
</dbReference>
<keyword evidence="5" id="KW-1185">Reference proteome</keyword>
<dbReference type="FunCoup" id="A0A0C3D3D7">
    <property type="interactions" value="171"/>
</dbReference>
<accession>A0A0C3D3D7</accession>
<dbReference type="HOGENOM" id="CLU_011433_0_0_1"/>
<feature type="compositionally biased region" description="Polar residues" evidence="1">
    <location>
        <begin position="200"/>
        <end position="215"/>
    </location>
</feature>
<evidence type="ECO:0000313" key="4">
    <source>
        <dbReference type="EMBL" id="KIN05784.1"/>
    </source>
</evidence>
<feature type="domain" description="SAM" evidence="3">
    <location>
        <begin position="131"/>
        <end position="197"/>
    </location>
</feature>
<feature type="region of interest" description="Disordered" evidence="1">
    <location>
        <begin position="1"/>
        <end position="34"/>
    </location>
</feature>
<feature type="region of interest" description="Disordered" evidence="1">
    <location>
        <begin position="77"/>
        <end position="108"/>
    </location>
</feature>
<dbReference type="STRING" id="913774.A0A0C3D3D7"/>
<dbReference type="InterPro" id="IPR001660">
    <property type="entry name" value="SAM"/>
</dbReference>
<dbReference type="SUPFAM" id="SSF50729">
    <property type="entry name" value="PH domain-like"/>
    <property type="match status" value="1"/>
</dbReference>
<reference evidence="4 5" key="1">
    <citation type="submission" date="2014-04" db="EMBL/GenBank/DDBJ databases">
        <authorList>
            <consortium name="DOE Joint Genome Institute"/>
            <person name="Kuo A."/>
            <person name="Martino E."/>
            <person name="Perotto S."/>
            <person name="Kohler A."/>
            <person name="Nagy L.G."/>
            <person name="Floudas D."/>
            <person name="Copeland A."/>
            <person name="Barry K.W."/>
            <person name="Cichocki N."/>
            <person name="Veneault-Fourrey C."/>
            <person name="LaButti K."/>
            <person name="Lindquist E.A."/>
            <person name="Lipzen A."/>
            <person name="Lundell T."/>
            <person name="Morin E."/>
            <person name="Murat C."/>
            <person name="Sun H."/>
            <person name="Tunlid A."/>
            <person name="Henrissat B."/>
            <person name="Grigoriev I.V."/>
            <person name="Hibbett D.S."/>
            <person name="Martin F."/>
            <person name="Nordberg H.P."/>
            <person name="Cantor M.N."/>
            <person name="Hua S.X."/>
        </authorList>
    </citation>
    <scope>NUCLEOTIDE SEQUENCE [LARGE SCALE GENOMIC DNA]</scope>
    <source>
        <strain evidence="4 5">Zn</strain>
    </source>
</reference>
<feature type="region of interest" description="Disordered" evidence="1">
    <location>
        <begin position="836"/>
        <end position="881"/>
    </location>
</feature>
<feature type="region of interest" description="Disordered" evidence="1">
    <location>
        <begin position="694"/>
        <end position="717"/>
    </location>
</feature>
<dbReference type="PANTHER" id="PTHR12092:SF16">
    <property type="entry name" value="PH DOMAIN-CONTAINING PROTEIN"/>
    <property type="match status" value="1"/>
</dbReference>
<evidence type="ECO:0000259" key="3">
    <source>
        <dbReference type="PROSITE" id="PS50105"/>
    </source>
</evidence>
<evidence type="ECO:0000313" key="5">
    <source>
        <dbReference type="Proteomes" id="UP000054321"/>
    </source>
</evidence>
<organism evidence="4 5">
    <name type="scientific">Oidiodendron maius (strain Zn)</name>
    <dbReference type="NCBI Taxonomy" id="913774"/>
    <lineage>
        <taxon>Eukaryota</taxon>
        <taxon>Fungi</taxon>
        <taxon>Dikarya</taxon>
        <taxon>Ascomycota</taxon>
        <taxon>Pezizomycotina</taxon>
        <taxon>Leotiomycetes</taxon>
        <taxon>Leotiomycetes incertae sedis</taxon>
        <taxon>Myxotrichaceae</taxon>
        <taxon>Oidiodendron</taxon>
    </lineage>
</organism>
<evidence type="ECO:0008006" key="6">
    <source>
        <dbReference type="Google" id="ProtNLM"/>
    </source>
</evidence>
<dbReference type="Gene3D" id="1.10.150.50">
    <property type="entry name" value="Transcription Factor, Ets-1"/>
    <property type="match status" value="1"/>
</dbReference>
<dbReference type="InParanoid" id="A0A0C3D3D7"/>
<dbReference type="PANTHER" id="PTHR12092">
    <property type="entry name" value="PLECKSTRIN"/>
    <property type="match status" value="1"/>
</dbReference>
<evidence type="ECO:0000256" key="1">
    <source>
        <dbReference type="SAM" id="MobiDB-lite"/>
    </source>
</evidence>
<proteinExistence type="predicted"/>
<dbReference type="FunFam" id="1.10.150.50:FF:000082">
    <property type="entry name" value="Polarized growth protein boi2"/>
    <property type="match status" value="1"/>
</dbReference>
<dbReference type="InterPro" id="IPR001849">
    <property type="entry name" value="PH_domain"/>
</dbReference>
<dbReference type="GO" id="GO:0030036">
    <property type="term" value="P:actin cytoskeleton organization"/>
    <property type="evidence" value="ECO:0007669"/>
    <property type="project" value="TreeGrafter"/>
</dbReference>
<feature type="compositionally biased region" description="Polar residues" evidence="1">
    <location>
        <begin position="860"/>
        <end position="869"/>
    </location>
</feature>
<dbReference type="SMART" id="SM00454">
    <property type="entry name" value="SAM"/>
    <property type="match status" value="1"/>
</dbReference>
<name>A0A0C3D3D7_OIDMZ</name>
<gene>
    <name evidence="4" type="ORF">OIDMADRAFT_189317</name>
</gene>
<feature type="region of interest" description="Disordered" evidence="1">
    <location>
        <begin position="195"/>
        <end position="361"/>
    </location>
</feature>
<dbReference type="CDD" id="cd09535">
    <property type="entry name" value="SAM_BOI-like_fungal"/>
    <property type="match status" value="1"/>
</dbReference>
<feature type="compositionally biased region" description="Polar residues" evidence="1">
    <location>
        <begin position="302"/>
        <end position="327"/>
    </location>
</feature>
<protein>
    <recommendedName>
        <fullName evidence="6">SAM domain-containing protein</fullName>
    </recommendedName>
</protein>